<keyword evidence="5 8" id="KW-0560">Oxidoreductase</keyword>
<dbReference type="InterPro" id="IPR017972">
    <property type="entry name" value="Cyt_P450_CS"/>
</dbReference>
<evidence type="ECO:0000256" key="7">
    <source>
        <dbReference type="PIRSR" id="PIRSR602401-1"/>
    </source>
</evidence>
<protein>
    <submittedName>
        <fullName evidence="9">Cytochrome P450</fullName>
    </submittedName>
</protein>
<feature type="binding site" description="axial binding residue" evidence="7">
    <location>
        <position position="436"/>
    </location>
    <ligand>
        <name>heme</name>
        <dbReference type="ChEBI" id="CHEBI:30413"/>
    </ligand>
    <ligandPart>
        <name>Fe</name>
        <dbReference type="ChEBI" id="CHEBI:18248"/>
    </ligandPart>
</feature>
<dbReference type="EMBL" id="VDMD01000031">
    <property type="protein sequence ID" value="TRM59007.1"/>
    <property type="molecule type" value="Genomic_DNA"/>
</dbReference>
<reference evidence="9 10" key="1">
    <citation type="journal article" date="2019" name="New Phytol.">
        <title>Comparative genomics reveals unique wood-decay strategies and fruiting body development in the Schizophyllaceae.</title>
        <authorList>
            <person name="Almasi E."/>
            <person name="Sahu N."/>
            <person name="Krizsan K."/>
            <person name="Balint B."/>
            <person name="Kovacs G.M."/>
            <person name="Kiss B."/>
            <person name="Cseklye J."/>
            <person name="Drula E."/>
            <person name="Henrissat B."/>
            <person name="Nagy I."/>
            <person name="Chovatia M."/>
            <person name="Adam C."/>
            <person name="LaButti K."/>
            <person name="Lipzen A."/>
            <person name="Riley R."/>
            <person name="Grigoriev I.V."/>
            <person name="Nagy L.G."/>
        </authorList>
    </citation>
    <scope>NUCLEOTIDE SEQUENCE [LARGE SCALE GENOMIC DNA]</scope>
    <source>
        <strain evidence="9 10">NL-1724</strain>
    </source>
</reference>
<dbReference type="PRINTS" id="PR00385">
    <property type="entry name" value="P450"/>
</dbReference>
<evidence type="ECO:0000313" key="10">
    <source>
        <dbReference type="Proteomes" id="UP000320762"/>
    </source>
</evidence>
<dbReference type="InterPro" id="IPR036396">
    <property type="entry name" value="Cyt_P450_sf"/>
</dbReference>
<dbReference type="GO" id="GO:0005506">
    <property type="term" value="F:iron ion binding"/>
    <property type="evidence" value="ECO:0007669"/>
    <property type="project" value="InterPro"/>
</dbReference>
<dbReference type="PANTHER" id="PTHR24305">
    <property type="entry name" value="CYTOCHROME P450"/>
    <property type="match status" value="1"/>
</dbReference>
<dbReference type="PROSITE" id="PS00086">
    <property type="entry name" value="CYTOCHROME_P450"/>
    <property type="match status" value="1"/>
</dbReference>
<evidence type="ECO:0000256" key="3">
    <source>
        <dbReference type="ARBA" id="ARBA00010617"/>
    </source>
</evidence>
<keyword evidence="7 8" id="KW-0349">Heme</keyword>
<keyword evidence="4 7" id="KW-0479">Metal-binding</keyword>
<dbReference type="InterPro" id="IPR002401">
    <property type="entry name" value="Cyt_P450_E_grp-I"/>
</dbReference>
<evidence type="ECO:0000256" key="1">
    <source>
        <dbReference type="ARBA" id="ARBA00001971"/>
    </source>
</evidence>
<dbReference type="Proteomes" id="UP000320762">
    <property type="component" value="Unassembled WGS sequence"/>
</dbReference>
<dbReference type="PRINTS" id="PR00463">
    <property type="entry name" value="EP450I"/>
</dbReference>
<dbReference type="STRING" id="97359.A0A550C2J1"/>
<keyword evidence="6 7" id="KW-0408">Iron</keyword>
<evidence type="ECO:0000256" key="8">
    <source>
        <dbReference type="RuleBase" id="RU000461"/>
    </source>
</evidence>
<proteinExistence type="inferred from homology"/>
<dbReference type="GO" id="GO:0020037">
    <property type="term" value="F:heme binding"/>
    <property type="evidence" value="ECO:0007669"/>
    <property type="project" value="InterPro"/>
</dbReference>
<comment type="cofactor">
    <cofactor evidence="1 7">
        <name>heme</name>
        <dbReference type="ChEBI" id="CHEBI:30413"/>
    </cofactor>
</comment>
<dbReference type="InterPro" id="IPR050121">
    <property type="entry name" value="Cytochrome_P450_monoxygenase"/>
</dbReference>
<comment type="similarity">
    <text evidence="3 8">Belongs to the cytochrome P450 family.</text>
</comment>
<sequence length="493" mass="56244">MPYLLVAVGVACALALWHCLYTSLWHPLASYPGPRLAALTRWYRAYYDIVQDGGWLEHLTELHRQYGPVVRVGASELHFSEPDAYNDIYGFSKQFNKDPELYNAFDQNLSSFGQVDPAAAKARRETLGPLFSRQGIRRFEFVIQDKVDHLVERLVQEGSTGKPINLFLAFRSFSFDTIMSYCFATSYDSLDYAQFAHPMIPTIFTSVVLIWTLRYFPFLIHVVHHGPRALIRRLSPVLRGYFDLFEHFSDRIDEVQNDLSCLDSAGHDTIFHHLLIGKKEKPSKHSLMDEAVTLFGAGSETTGGAVTTAIFFITRDGRVRDKLFAELREAWPDMSLQLRAQDLEKLPYLTAVIKESMRLAHGVVTPAPRIVGKDAVIAGHAVPAGTTVAQGVTFVHMNPEIYHDPETFMPERWMEEGADALENNYFLPFSKGPRMCLGHNLAWCEMYLVLGNLLRKTAIHIHNTDEKDFEFRQYWLPIFRGRQMHGYVDPVAH</sequence>
<gene>
    <name evidence="9" type="ORF">BD626DRAFT_509432</name>
</gene>
<dbReference type="Gene3D" id="1.10.630.10">
    <property type="entry name" value="Cytochrome P450"/>
    <property type="match status" value="1"/>
</dbReference>
<dbReference type="CDD" id="cd11062">
    <property type="entry name" value="CYP58-like"/>
    <property type="match status" value="1"/>
</dbReference>
<dbReference type="Pfam" id="PF00067">
    <property type="entry name" value="p450"/>
    <property type="match status" value="1"/>
</dbReference>
<comment type="pathway">
    <text evidence="2">Secondary metabolite biosynthesis.</text>
</comment>
<dbReference type="InterPro" id="IPR001128">
    <property type="entry name" value="Cyt_P450"/>
</dbReference>
<name>A0A550C2J1_9AGAR</name>
<evidence type="ECO:0000313" key="9">
    <source>
        <dbReference type="EMBL" id="TRM59007.1"/>
    </source>
</evidence>
<evidence type="ECO:0000256" key="6">
    <source>
        <dbReference type="ARBA" id="ARBA00023004"/>
    </source>
</evidence>
<dbReference type="PANTHER" id="PTHR24305:SF157">
    <property type="entry name" value="N-ACETYLTRYPTOPHAN 6-HYDROXYLASE IVOC-RELATED"/>
    <property type="match status" value="1"/>
</dbReference>
<accession>A0A550C2J1</accession>
<evidence type="ECO:0000256" key="5">
    <source>
        <dbReference type="ARBA" id="ARBA00023002"/>
    </source>
</evidence>
<keyword evidence="10" id="KW-1185">Reference proteome</keyword>
<dbReference type="AlphaFoldDB" id="A0A550C2J1"/>
<dbReference type="SUPFAM" id="SSF48264">
    <property type="entry name" value="Cytochrome P450"/>
    <property type="match status" value="1"/>
</dbReference>
<dbReference type="GO" id="GO:0016705">
    <property type="term" value="F:oxidoreductase activity, acting on paired donors, with incorporation or reduction of molecular oxygen"/>
    <property type="evidence" value="ECO:0007669"/>
    <property type="project" value="InterPro"/>
</dbReference>
<dbReference type="GO" id="GO:0004497">
    <property type="term" value="F:monooxygenase activity"/>
    <property type="evidence" value="ECO:0007669"/>
    <property type="project" value="UniProtKB-KW"/>
</dbReference>
<organism evidence="9 10">
    <name type="scientific">Schizophyllum amplum</name>
    <dbReference type="NCBI Taxonomy" id="97359"/>
    <lineage>
        <taxon>Eukaryota</taxon>
        <taxon>Fungi</taxon>
        <taxon>Dikarya</taxon>
        <taxon>Basidiomycota</taxon>
        <taxon>Agaricomycotina</taxon>
        <taxon>Agaricomycetes</taxon>
        <taxon>Agaricomycetidae</taxon>
        <taxon>Agaricales</taxon>
        <taxon>Schizophyllaceae</taxon>
        <taxon>Schizophyllum</taxon>
    </lineage>
</organism>
<evidence type="ECO:0000256" key="4">
    <source>
        <dbReference type="ARBA" id="ARBA00022723"/>
    </source>
</evidence>
<keyword evidence="8" id="KW-0503">Monooxygenase</keyword>
<comment type="caution">
    <text evidence="9">The sequence shown here is derived from an EMBL/GenBank/DDBJ whole genome shotgun (WGS) entry which is preliminary data.</text>
</comment>
<evidence type="ECO:0000256" key="2">
    <source>
        <dbReference type="ARBA" id="ARBA00005179"/>
    </source>
</evidence>
<dbReference type="OrthoDB" id="1470350at2759"/>